<organism evidence="3 4">
    <name type="scientific">Novymonas esmeraldas</name>
    <dbReference type="NCBI Taxonomy" id="1808958"/>
    <lineage>
        <taxon>Eukaryota</taxon>
        <taxon>Discoba</taxon>
        <taxon>Euglenozoa</taxon>
        <taxon>Kinetoplastea</taxon>
        <taxon>Metakinetoplastina</taxon>
        <taxon>Trypanosomatida</taxon>
        <taxon>Trypanosomatidae</taxon>
        <taxon>Novymonas</taxon>
    </lineage>
</organism>
<accession>A0AAW0F7T5</accession>
<comment type="caution">
    <text evidence="3">The sequence shown here is derived from an EMBL/GenBank/DDBJ whole genome shotgun (WGS) entry which is preliminary data.</text>
</comment>
<feature type="transmembrane region" description="Helical" evidence="2">
    <location>
        <begin position="1043"/>
        <end position="1063"/>
    </location>
</feature>
<evidence type="ECO:0000256" key="1">
    <source>
        <dbReference type="SAM" id="MobiDB-lite"/>
    </source>
</evidence>
<feature type="compositionally biased region" description="Basic and acidic residues" evidence="1">
    <location>
        <begin position="674"/>
        <end position="686"/>
    </location>
</feature>
<dbReference type="EMBL" id="JAECZO010000026">
    <property type="protein sequence ID" value="KAK7202193.1"/>
    <property type="molecule type" value="Genomic_DNA"/>
</dbReference>
<feature type="transmembrane region" description="Helical" evidence="2">
    <location>
        <begin position="1271"/>
        <end position="1297"/>
    </location>
</feature>
<dbReference type="PANTHER" id="PTHR34211">
    <property type="entry name" value="CALCINEURIN-LIKE METALLO-PHOSPHOESTERASE SUPERFAMILY PROTEIN"/>
    <property type="match status" value="1"/>
</dbReference>
<keyword evidence="4" id="KW-1185">Reference proteome</keyword>
<feature type="transmembrane region" description="Helical" evidence="2">
    <location>
        <begin position="39"/>
        <end position="57"/>
    </location>
</feature>
<keyword evidence="2" id="KW-0812">Transmembrane</keyword>
<feature type="transmembrane region" description="Helical" evidence="2">
    <location>
        <begin position="145"/>
        <end position="169"/>
    </location>
</feature>
<keyword evidence="2" id="KW-1133">Transmembrane helix</keyword>
<dbReference type="Proteomes" id="UP001430356">
    <property type="component" value="Unassembled WGS sequence"/>
</dbReference>
<dbReference type="SUPFAM" id="SSF56300">
    <property type="entry name" value="Metallo-dependent phosphatases"/>
    <property type="match status" value="1"/>
</dbReference>
<feature type="region of interest" description="Disordered" evidence="1">
    <location>
        <begin position="670"/>
        <end position="731"/>
    </location>
</feature>
<evidence type="ECO:0000256" key="2">
    <source>
        <dbReference type="SAM" id="Phobius"/>
    </source>
</evidence>
<evidence type="ECO:0000313" key="4">
    <source>
        <dbReference type="Proteomes" id="UP001430356"/>
    </source>
</evidence>
<feature type="transmembrane region" description="Helical" evidence="2">
    <location>
        <begin position="116"/>
        <end position="133"/>
    </location>
</feature>
<feature type="compositionally biased region" description="Polar residues" evidence="1">
    <location>
        <begin position="703"/>
        <end position="712"/>
    </location>
</feature>
<feature type="transmembrane region" description="Helical" evidence="2">
    <location>
        <begin position="78"/>
        <end position="96"/>
    </location>
</feature>
<name>A0AAW0F7T5_9TRYP</name>
<sequence length="1416" mass="154997">MMGWWGWGGDSANPFVDFSTVWIEPLIQRVVDVGHRVEPDVLCTLAYVGCLGSAYLFHSPFRAHTTAALDTYGRVTKVFQTWSTIIFFGFHLGPQFLREKRQQISSANAKEDTVPILFFPLFIVFTTWFTLLHKMKRRWGLGVTYGGRFSVIALNSLVLAALATVHYAYCYTLYKNASHPLWRAILYYLMPSSVAAQPLRCAAKLLCLSASFILADYHYKRWTGFDPARGILWAELYQLNKGLRAEVLHTDADDTEERRDWRELVAPPRTYMPDAPSARAAMMAAGCGAPAGAATAATRLRGVRYSPTAMAESLSSLSELPAAPRPPVPRTLYHECPPDLNWTALESSHDVDDADLRRICGAGGVSPTLTHRPFPSTTGTAAARVHTVDRADLTLTTHMSFRVPQLLVKKAQAAQHPVNRPGMVPWWSTFVLFAAWQTLAGATLRFLAFDVRTIQGFATPKVFHLHFAPSLLETMRNAAEALGRHTTTNARSPADDAGVYAPSACSLDTTERAAASTTPGAAEEADIWFDWIADVGDGFNPTYAMARLLAQPVLRLPMTAIRKARKWRRSAKGLGSSVSGPGSPSSLCATAVSSLSAPSTPMTRAGGVVGAAEGGETSAPELPCAHSTNAGDGATARVVSRTPTPTPPLQRHNAIGFAAAAVAAASTAAAPSAEDVHDRGGSEDRLAPSTARAAAAPSALTDSFASTASLQPRRTPRRRTASEDVTNAKTAASRARLHLEKGGLVTLPRASFVLVGGDLAYPGPNDDTYTTRLFEPYHDAMGSNARLQNLFHAEQQRVVVADAEDADVAHVHLLDAATVSGMATGRAALRAGRATAEEALRSVPLLFAIPGNHDWFDGLTTFRKYILERTWIGGWLMPQRSSFFVLRLPHNWFVLCGDTGNTQDIDAAQRNYFLDVIERYMDVHSCVVLAAHEPGWLLDAMERDDKPRQPELNRVVEVLGTRLRLRLAGDVHHYSRHTPRDASSEAATLVVSGGGGAFLHGARDDPIIAQGTAYMRACAFPDRNTFMNMASRLWGFRVVNWKFDLVVGFLCFALLLSVLPLPMDADVAAADGSGGGGGGADELGAGMGLARLFSLWVGYTTEIMSHVVTRGVISLVPLVIFWACFAAAGADRHAPLLWRLCYGGGWAVAVLFSCCGAMAFVHVQLLYLREHDLLHSVDGEWGSELENQFVFMIDAAVEHVLRYTGGDASVVSRELRRGRDMLCAVLPTGWLRLVLRCLDPFESLGYLSMRVSGGAVAQFAATASRLQVTLYYLYVLFFYWVLITPIVSVLIGTFLLFSVTTFDYMYDGTYSAFQMEEYKHFLRFRLDAATRELHGYVVAVKTPPKVYRLDRGYLWSLRGAGLEEHRPPHLKQHPSRWGPAISDERGRRPPAEILEHFTVHPHRVPQRTKQSFPAVS</sequence>
<protein>
    <submittedName>
        <fullName evidence="3">Metallo-dependent phosphatase-like domain-containing protein</fullName>
    </submittedName>
</protein>
<feature type="transmembrane region" description="Helical" evidence="2">
    <location>
        <begin position="1136"/>
        <end position="1161"/>
    </location>
</feature>
<evidence type="ECO:0000313" key="3">
    <source>
        <dbReference type="EMBL" id="KAK7202193.1"/>
    </source>
</evidence>
<gene>
    <name evidence="3" type="ORF">NESM_000289100</name>
</gene>
<feature type="compositionally biased region" description="Low complexity" evidence="1">
    <location>
        <begin position="687"/>
        <end position="702"/>
    </location>
</feature>
<reference evidence="3 4" key="1">
    <citation type="journal article" date="2021" name="MBio">
        <title>A New Model Trypanosomatid, Novymonas esmeraldas: Genomic Perception of Its 'Candidatus Pandoraea novymonadis' Endosymbiont.</title>
        <authorList>
            <person name="Zakharova A."/>
            <person name="Saura A."/>
            <person name="Butenko A."/>
            <person name="Podesvova L."/>
            <person name="Warmusova S."/>
            <person name="Kostygov A.Y."/>
            <person name="Nenarokova A."/>
            <person name="Lukes J."/>
            <person name="Opperdoes F.R."/>
            <person name="Yurchenko V."/>
        </authorList>
    </citation>
    <scope>NUCLEOTIDE SEQUENCE [LARGE SCALE GENOMIC DNA]</scope>
    <source>
        <strain evidence="3 4">E262AT.01</strain>
    </source>
</reference>
<dbReference type="PANTHER" id="PTHR34211:SF3">
    <property type="entry name" value="CALCINEURIN-LIKE METALLO-PHOSPHOESTERASE SUPERFAMILY PROTEIN"/>
    <property type="match status" value="1"/>
</dbReference>
<proteinExistence type="predicted"/>
<feature type="transmembrane region" description="Helical" evidence="2">
    <location>
        <begin position="1111"/>
        <end position="1130"/>
    </location>
</feature>
<feature type="region of interest" description="Disordered" evidence="1">
    <location>
        <begin position="607"/>
        <end position="651"/>
    </location>
</feature>
<keyword evidence="2" id="KW-0472">Membrane</keyword>
<dbReference type="InterPro" id="IPR029052">
    <property type="entry name" value="Metallo-depent_PP-like"/>
</dbReference>